<dbReference type="GO" id="GO:0005829">
    <property type="term" value="C:cytosol"/>
    <property type="evidence" value="ECO:0007669"/>
    <property type="project" value="EnsemblFungi"/>
</dbReference>
<evidence type="ECO:0000256" key="5">
    <source>
        <dbReference type="ARBA" id="ARBA00023098"/>
    </source>
</evidence>
<dbReference type="Gene3D" id="1.10.275.20">
    <property type="entry name" value="Choline/Carnitine o-acyltransferase"/>
    <property type="match status" value="1"/>
</dbReference>
<comment type="similarity">
    <text evidence="1">Belongs to the carnitine/choline acetyltransferase family.</text>
</comment>
<accession>G8JW34</accession>
<dbReference type="PANTHER" id="PTHR22589:SF48">
    <property type="entry name" value="CARNITINE O-ACETYLTRANSFERASE YAT2"/>
    <property type="match status" value="1"/>
</dbReference>
<evidence type="ECO:0000256" key="7">
    <source>
        <dbReference type="SAM" id="MobiDB-lite"/>
    </source>
</evidence>
<gene>
    <name evidence="9" type="ordered locus">Ecym_7201</name>
</gene>
<evidence type="ECO:0000259" key="8">
    <source>
        <dbReference type="Pfam" id="PF00755"/>
    </source>
</evidence>
<dbReference type="GO" id="GO:0006066">
    <property type="term" value="P:alcohol metabolic process"/>
    <property type="evidence" value="ECO:0007669"/>
    <property type="project" value="EnsemblFungi"/>
</dbReference>
<dbReference type="FunCoup" id="G8JW34">
    <property type="interactions" value="65"/>
</dbReference>
<organism evidence="9 10">
    <name type="scientific">Eremothecium cymbalariae (strain CBS 270.75 / DBVPG 7215 / KCTC 17166 / NRRL Y-17582)</name>
    <name type="common">Yeast</name>
    <dbReference type="NCBI Taxonomy" id="931890"/>
    <lineage>
        <taxon>Eukaryota</taxon>
        <taxon>Fungi</taxon>
        <taxon>Dikarya</taxon>
        <taxon>Ascomycota</taxon>
        <taxon>Saccharomycotina</taxon>
        <taxon>Saccharomycetes</taxon>
        <taxon>Saccharomycetales</taxon>
        <taxon>Saccharomycetaceae</taxon>
        <taxon>Eremothecium</taxon>
    </lineage>
</organism>
<dbReference type="AlphaFoldDB" id="G8JW34"/>
<feature type="region of interest" description="Disordered" evidence="7">
    <location>
        <begin position="806"/>
        <end position="830"/>
    </location>
</feature>
<dbReference type="KEGG" id="erc:Ecym_7201"/>
<dbReference type="STRING" id="931890.G8JW34"/>
<name>G8JW34_ERECY</name>
<dbReference type="Gene3D" id="3.30.559.70">
    <property type="entry name" value="Choline/Carnitine o-acyltransferase, domain 2"/>
    <property type="match status" value="2"/>
</dbReference>
<evidence type="ECO:0000256" key="6">
    <source>
        <dbReference type="ARBA" id="ARBA00023315"/>
    </source>
</evidence>
<dbReference type="InterPro" id="IPR042231">
    <property type="entry name" value="Cho/carn_acyl_trans_2"/>
</dbReference>
<dbReference type="RefSeq" id="XP_003647866.1">
    <property type="nucleotide sequence ID" value="XM_003647818.1"/>
</dbReference>
<evidence type="ECO:0000256" key="1">
    <source>
        <dbReference type="ARBA" id="ARBA00005232"/>
    </source>
</evidence>
<dbReference type="Gene3D" id="3.30.559.10">
    <property type="entry name" value="Chloramphenicol acetyltransferase-like domain"/>
    <property type="match status" value="1"/>
</dbReference>
<dbReference type="GO" id="GO:0004092">
    <property type="term" value="F:carnitine O-acetyltransferase activity"/>
    <property type="evidence" value="ECO:0007669"/>
    <property type="project" value="EnsemblFungi"/>
</dbReference>
<dbReference type="SUPFAM" id="SSF52777">
    <property type="entry name" value="CoA-dependent acyltransferases"/>
    <property type="match status" value="2"/>
</dbReference>
<dbReference type="PROSITE" id="PS00440">
    <property type="entry name" value="ACYLTRANSF_C_2"/>
    <property type="match status" value="1"/>
</dbReference>
<keyword evidence="10" id="KW-1185">Reference proteome</keyword>
<keyword evidence="6" id="KW-0012">Acyltransferase</keyword>
<keyword evidence="5" id="KW-0443">Lipid metabolism</keyword>
<dbReference type="InParanoid" id="G8JW34"/>
<reference evidence="10" key="1">
    <citation type="journal article" date="2012" name="G3 (Bethesda)">
        <title>Pichia sorbitophila, an interspecies yeast hybrid reveals early steps of genome resolution following polyploidization.</title>
        <authorList>
            <person name="Leh Louis V."/>
            <person name="Despons L."/>
            <person name="Friedrich A."/>
            <person name="Martin T."/>
            <person name="Durrens P."/>
            <person name="Casaregola S."/>
            <person name="Neuveglise C."/>
            <person name="Fairhead C."/>
            <person name="Marck C."/>
            <person name="Cruz J.A."/>
            <person name="Straub M.L."/>
            <person name="Kugler V."/>
            <person name="Sacerdot C."/>
            <person name="Uzunov Z."/>
            <person name="Thierry A."/>
            <person name="Weiss S."/>
            <person name="Bleykasten C."/>
            <person name="De Montigny J."/>
            <person name="Jacques N."/>
            <person name="Jung P."/>
            <person name="Lemaire M."/>
            <person name="Mallet S."/>
            <person name="Morel G."/>
            <person name="Richard G.F."/>
            <person name="Sarkar A."/>
            <person name="Savel G."/>
            <person name="Schacherer J."/>
            <person name="Seret M.L."/>
            <person name="Talla E."/>
            <person name="Samson G."/>
            <person name="Jubin C."/>
            <person name="Poulain J."/>
            <person name="Vacherie B."/>
            <person name="Barbe V."/>
            <person name="Pelletier E."/>
            <person name="Sherman D.J."/>
            <person name="Westhof E."/>
            <person name="Weissenbach J."/>
            <person name="Baret P.V."/>
            <person name="Wincker P."/>
            <person name="Gaillardin C."/>
            <person name="Dujon B."/>
            <person name="Souciet J.L."/>
        </authorList>
    </citation>
    <scope>NUCLEOTIDE SEQUENCE [LARGE SCALE GENOMIC DNA]</scope>
    <source>
        <strain evidence="10">CBS 270.75 / DBVPG 7215 / KCTC 17166 / NRRL Y-17582</strain>
    </source>
</reference>
<evidence type="ECO:0000256" key="4">
    <source>
        <dbReference type="ARBA" id="ARBA00022832"/>
    </source>
</evidence>
<feature type="domain" description="Choline/carnitine acyltransferase" evidence="8">
    <location>
        <begin position="25"/>
        <end position="190"/>
    </location>
</feature>
<evidence type="ECO:0000256" key="2">
    <source>
        <dbReference type="ARBA" id="ARBA00022448"/>
    </source>
</evidence>
<keyword evidence="4" id="KW-0276">Fatty acid metabolism</keyword>
<keyword evidence="2" id="KW-0813">Transport</keyword>
<dbReference type="OrthoDB" id="240216at2759"/>
<dbReference type="PANTHER" id="PTHR22589">
    <property type="entry name" value="CARNITINE O-ACYLTRANSFERASE"/>
    <property type="match status" value="1"/>
</dbReference>
<keyword evidence="3" id="KW-0808">Transferase</keyword>
<dbReference type="InterPro" id="IPR000542">
    <property type="entry name" value="Carn_acyl_trans"/>
</dbReference>
<dbReference type="InterPro" id="IPR023213">
    <property type="entry name" value="CAT-like_dom_sf"/>
</dbReference>
<evidence type="ECO:0000256" key="3">
    <source>
        <dbReference type="ARBA" id="ARBA00022679"/>
    </source>
</evidence>
<dbReference type="OMA" id="YADGYYK"/>
<sequence>MSSLHDIVIENGYSTFSNEDSLPKLPLPKLETTLTRLAEGLKPFQYADSNYQHPLDPVKTSELALAIDNFLNSTAAKKLQAKLEEFHRSSACYLDKLHFDINNHMAEKELSQDILPRNPFLILADDTIDDVAQEARAGVLCFSALRFVSALRRRVLSPDCGNDGEPRSMTPYMNLFGTTRCPVFESGEVESFDLNKPYSESDVDAESKLNRDLETLYDPDATRTPTAGSDDIDEQFNRHGINMKQYPESRHVLIISRGQYYTLEVLDEKFHLLYNHSDLSDIFLAVLDDSKKSYGLERSTALGSLTSYSFKNWKYARKRLQKRFPNELEMIDSALFVIVLDESDNKDDWKNSFAKRIFYGTSVIDDATGLQVGSCKSRWYDKLQLVITADAKAGIIWDSFTCDGSIILRFASDIYAESVLRLAIDVHDADPKFSLWPKVEVHRILRDDEPNDKYLKKIEWSFSNVLNTHVHLSETKLTDIISKHDIITYRIPFGRRTAQKLGVRADSMIQVALQIAHYALYGKIIFSLEPISIRAFKNSKSTFILVQSSELLELCQQFISNSLTELEKFEKFLHACQVHSLSIVEAQDGLAIEKHCYALRHLFKFNRHFGVNLTPEEVKCASALFDCVILERIYSPELIASNCGNIAMSTFGVTPAVPYGFGIGYIVKHDQTDITVTSQYRQGTRFMFMLEWVLTEIYEYWKLARDSNGGEGIKISPAVDMLYELDDAMNSSKHPSNPTKPNFASGGGYGLFDLKGHIESRSSASSTPITRAASPLNIADLLTTLSLHKVNISLSTSDEKLTTGCEIKKLDPPSSSSRVEGNDTEPAPRKSNVINSRFIINFNRSSCGRKIDTID</sequence>
<dbReference type="Pfam" id="PF00755">
    <property type="entry name" value="Carn_acyltransf"/>
    <property type="match status" value="2"/>
</dbReference>
<dbReference type="GO" id="GO:0006631">
    <property type="term" value="P:fatty acid metabolic process"/>
    <property type="evidence" value="ECO:0007669"/>
    <property type="project" value="UniProtKB-KW"/>
</dbReference>
<dbReference type="eggNOG" id="KOG3719">
    <property type="taxonomic scope" value="Eukaryota"/>
</dbReference>
<proteinExistence type="inferred from homology"/>
<dbReference type="GeneID" id="11469450"/>
<dbReference type="GO" id="GO:0009437">
    <property type="term" value="P:carnitine metabolic process"/>
    <property type="evidence" value="ECO:0007669"/>
    <property type="project" value="EnsemblFungi"/>
</dbReference>
<dbReference type="InterPro" id="IPR039551">
    <property type="entry name" value="Cho/carn_acyl_trans"/>
</dbReference>
<dbReference type="HOGENOM" id="CLU_013513_4_1_1"/>
<protein>
    <recommendedName>
        <fullName evidence="8">Choline/carnitine acyltransferase domain-containing protein</fullName>
    </recommendedName>
</protein>
<dbReference type="InterPro" id="IPR042572">
    <property type="entry name" value="Carn_acyl_trans_N"/>
</dbReference>
<feature type="domain" description="Choline/carnitine acyltransferase" evidence="8">
    <location>
        <begin position="221"/>
        <end position="691"/>
    </location>
</feature>
<evidence type="ECO:0000313" key="10">
    <source>
        <dbReference type="Proteomes" id="UP000006790"/>
    </source>
</evidence>
<dbReference type="Proteomes" id="UP000006790">
    <property type="component" value="Chromosome 7"/>
</dbReference>
<evidence type="ECO:0000313" key="9">
    <source>
        <dbReference type="EMBL" id="AET41049.1"/>
    </source>
</evidence>
<dbReference type="EMBL" id="CP002503">
    <property type="protein sequence ID" value="AET41049.1"/>
    <property type="molecule type" value="Genomic_DNA"/>
</dbReference>